<evidence type="ECO:0000313" key="11">
    <source>
        <dbReference type="Proteomes" id="UP000466388"/>
    </source>
</evidence>
<dbReference type="PANTHER" id="PTHR30294">
    <property type="entry name" value="MEMBRANE COMPONENT OF ABC TRANSPORTER YHHJ-RELATED"/>
    <property type="match status" value="1"/>
</dbReference>
<organism evidence="10 11">
    <name type="scientific">Secundilactobacillus folii</name>
    <dbReference type="NCBI Taxonomy" id="2678357"/>
    <lineage>
        <taxon>Bacteria</taxon>
        <taxon>Bacillati</taxon>
        <taxon>Bacillota</taxon>
        <taxon>Bacilli</taxon>
        <taxon>Lactobacillales</taxon>
        <taxon>Lactobacillaceae</taxon>
        <taxon>Secundilactobacillus</taxon>
    </lineage>
</organism>
<dbReference type="GO" id="GO:0005886">
    <property type="term" value="C:plasma membrane"/>
    <property type="evidence" value="ECO:0007669"/>
    <property type="project" value="UniProtKB-SubCell"/>
</dbReference>
<evidence type="ECO:0000256" key="4">
    <source>
        <dbReference type="ARBA" id="ARBA00022475"/>
    </source>
</evidence>
<dbReference type="InterPro" id="IPR047817">
    <property type="entry name" value="ABC2_TM_bact-type"/>
</dbReference>
<comment type="caution">
    <text evidence="10">The sequence shown here is derived from an EMBL/GenBank/DDBJ whole genome shotgun (WGS) entry which is preliminary data.</text>
</comment>
<dbReference type="Pfam" id="PF12698">
    <property type="entry name" value="ABC2_membrane_3"/>
    <property type="match status" value="1"/>
</dbReference>
<feature type="transmembrane region" description="Helical" evidence="8">
    <location>
        <begin position="304"/>
        <end position="321"/>
    </location>
</feature>
<evidence type="ECO:0000256" key="1">
    <source>
        <dbReference type="ARBA" id="ARBA00004651"/>
    </source>
</evidence>
<feature type="transmembrane region" description="Helical" evidence="8">
    <location>
        <begin position="235"/>
        <end position="263"/>
    </location>
</feature>
<evidence type="ECO:0000256" key="3">
    <source>
        <dbReference type="ARBA" id="ARBA00022448"/>
    </source>
</evidence>
<keyword evidence="7 8" id="KW-0472">Membrane</keyword>
<evidence type="ECO:0000256" key="5">
    <source>
        <dbReference type="ARBA" id="ARBA00022692"/>
    </source>
</evidence>
<name>A0A7X2XX63_9LACO</name>
<keyword evidence="6 8" id="KW-1133">Transmembrane helix</keyword>
<evidence type="ECO:0000256" key="7">
    <source>
        <dbReference type="ARBA" id="ARBA00023136"/>
    </source>
</evidence>
<comment type="subcellular location">
    <subcellularLocation>
        <location evidence="1">Cell membrane</location>
        <topology evidence="1">Multi-pass membrane protein</topology>
    </subcellularLocation>
</comment>
<sequence length="385" mass="42320">MRTIAIMNRVIKELLRDKRTLALMFLAPILILWLMSVIFTANSTTNVNVGTVAISSSVSTNLNQVKHVNVKHYQSTKTARKALKDDKIDAIIHKSGNDYTITHANTDSSKTSAVKMAFRSALVAANVKTMKTQLGAAKATINKLQKMLPVQAQQKLRAQSQGQVSASKQSASPKITNHYVYGDSSTGFFDKMLPILMGFFVFFFVFLISGMALLKERTSGTLSRLLATPVKRSEIVFGYMASYGILAVFQTILIVVATIWLLGVEVVGSVFNIIIINLILALVALAFGILLSTFANSEFQMMQFIPLVVIPQVFFSGIIPMDSMASWIKDISYVIPIKYSGDAVTGIMMQGKNLTSFGLDIGVLLIFLVVLTILNVVGLKRYRKV</sequence>
<feature type="transmembrane region" description="Helical" evidence="8">
    <location>
        <begin position="192"/>
        <end position="214"/>
    </location>
</feature>
<dbReference type="InterPro" id="IPR051449">
    <property type="entry name" value="ABC-2_transporter_component"/>
</dbReference>
<dbReference type="Proteomes" id="UP000466388">
    <property type="component" value="Unassembled WGS sequence"/>
</dbReference>
<dbReference type="GO" id="GO:0140359">
    <property type="term" value="F:ABC-type transporter activity"/>
    <property type="evidence" value="ECO:0007669"/>
    <property type="project" value="InterPro"/>
</dbReference>
<proteinExistence type="inferred from homology"/>
<keyword evidence="5 8" id="KW-0812">Transmembrane</keyword>
<accession>A0A7X2XX63</accession>
<dbReference type="InterPro" id="IPR013525">
    <property type="entry name" value="ABC2_TM"/>
</dbReference>
<feature type="domain" description="ABC transmembrane type-2" evidence="9">
    <location>
        <begin position="141"/>
        <end position="382"/>
    </location>
</feature>
<keyword evidence="4" id="KW-1003">Cell membrane</keyword>
<dbReference type="RefSeq" id="WP_155431846.1">
    <property type="nucleotide sequence ID" value="NZ_WNJO01000008.1"/>
</dbReference>
<evidence type="ECO:0000256" key="6">
    <source>
        <dbReference type="ARBA" id="ARBA00022989"/>
    </source>
</evidence>
<evidence type="ECO:0000256" key="2">
    <source>
        <dbReference type="ARBA" id="ARBA00007783"/>
    </source>
</evidence>
<feature type="transmembrane region" description="Helical" evidence="8">
    <location>
        <begin position="269"/>
        <end position="292"/>
    </location>
</feature>
<dbReference type="PROSITE" id="PS51012">
    <property type="entry name" value="ABC_TM2"/>
    <property type="match status" value="1"/>
</dbReference>
<feature type="transmembrane region" description="Helical" evidence="8">
    <location>
        <begin position="21"/>
        <end position="41"/>
    </location>
</feature>
<protein>
    <submittedName>
        <fullName evidence="10">ABC transporter permease subunit</fullName>
    </submittedName>
</protein>
<keyword evidence="3" id="KW-0813">Transport</keyword>
<comment type="similarity">
    <text evidence="2">Belongs to the ABC-2 integral membrane protein family.</text>
</comment>
<evidence type="ECO:0000313" key="10">
    <source>
        <dbReference type="EMBL" id="MTV82573.1"/>
    </source>
</evidence>
<evidence type="ECO:0000256" key="8">
    <source>
        <dbReference type="SAM" id="Phobius"/>
    </source>
</evidence>
<keyword evidence="11" id="KW-1185">Reference proteome</keyword>
<evidence type="ECO:0000259" key="9">
    <source>
        <dbReference type="PROSITE" id="PS51012"/>
    </source>
</evidence>
<gene>
    <name evidence="10" type="ORF">GM612_07925</name>
</gene>
<reference evidence="10 11" key="1">
    <citation type="submission" date="2019-11" db="EMBL/GenBank/DDBJ databases">
        <title>Lactobacillus sp. nov. CRM56-3, isolated from fermented tea leaves.</title>
        <authorList>
            <person name="Phuengjayaem S."/>
            <person name="Tanasupawat S."/>
        </authorList>
    </citation>
    <scope>NUCLEOTIDE SEQUENCE [LARGE SCALE GENOMIC DNA]</scope>
    <source>
        <strain evidence="10 11">CRM56-3</strain>
    </source>
</reference>
<dbReference type="AlphaFoldDB" id="A0A7X2XX63"/>
<dbReference type="PANTHER" id="PTHR30294:SF38">
    <property type="entry name" value="TRANSPORT PERMEASE PROTEIN"/>
    <property type="match status" value="1"/>
</dbReference>
<dbReference type="EMBL" id="WNJO01000008">
    <property type="protein sequence ID" value="MTV82573.1"/>
    <property type="molecule type" value="Genomic_DNA"/>
</dbReference>
<feature type="transmembrane region" description="Helical" evidence="8">
    <location>
        <begin position="357"/>
        <end position="379"/>
    </location>
</feature>